<organism evidence="2 3">
    <name type="scientific">Shewanella pealeana (strain ATCC 700345 / ANG-SQ1)</name>
    <dbReference type="NCBI Taxonomy" id="398579"/>
    <lineage>
        <taxon>Bacteria</taxon>
        <taxon>Pseudomonadati</taxon>
        <taxon>Pseudomonadota</taxon>
        <taxon>Gammaproteobacteria</taxon>
        <taxon>Alteromonadales</taxon>
        <taxon>Shewanellaceae</taxon>
        <taxon>Shewanella</taxon>
    </lineage>
</organism>
<feature type="transmembrane region" description="Helical" evidence="1">
    <location>
        <begin position="126"/>
        <end position="143"/>
    </location>
</feature>
<evidence type="ECO:0000313" key="3">
    <source>
        <dbReference type="Proteomes" id="UP000002608"/>
    </source>
</evidence>
<dbReference type="AlphaFoldDB" id="A8H4V6"/>
<name>A8H4V6_SHEPA</name>
<dbReference type="Proteomes" id="UP000002608">
    <property type="component" value="Chromosome"/>
</dbReference>
<keyword evidence="3" id="KW-1185">Reference proteome</keyword>
<dbReference type="RefSeq" id="WP_012155509.1">
    <property type="nucleotide sequence ID" value="NC_009901.1"/>
</dbReference>
<dbReference type="eggNOG" id="ENOG5031I96">
    <property type="taxonomic scope" value="Bacteria"/>
</dbReference>
<evidence type="ECO:0000313" key="2">
    <source>
        <dbReference type="EMBL" id="ABV87593.1"/>
    </source>
</evidence>
<dbReference type="OrthoDB" id="6401596at2"/>
<dbReference type="KEGG" id="spl:Spea_2273"/>
<proteinExistence type="predicted"/>
<evidence type="ECO:0000256" key="1">
    <source>
        <dbReference type="SAM" id="Phobius"/>
    </source>
</evidence>
<dbReference type="HOGENOM" id="CLU_1776164_0_0_6"/>
<keyword evidence="1" id="KW-0472">Membrane</keyword>
<keyword evidence="1" id="KW-0812">Transmembrane</keyword>
<keyword evidence="1" id="KW-1133">Transmembrane helix</keyword>
<accession>A8H4V6</accession>
<protein>
    <submittedName>
        <fullName evidence="2">Uncharacterized protein</fullName>
    </submittedName>
</protein>
<gene>
    <name evidence="2" type="ordered locus">Spea_2273</name>
</gene>
<dbReference type="EMBL" id="CP000851">
    <property type="protein sequence ID" value="ABV87593.1"/>
    <property type="molecule type" value="Genomic_DNA"/>
</dbReference>
<sequence length="146" mass="16739">MFEPDSNQTIHFVFEFKSELALRGGFRKLHERVEHAEFEVRILDGGKRYLRITRELPLNEAIIEQSKIDIAADLKHFGGKFVSAKVRKIASGGTLKNKPISVSSRLLHLITSAGDSRTFRKYKMPYFFMLIVVFLLIVIQVVTSEI</sequence>
<reference evidence="2 3" key="1">
    <citation type="submission" date="2007-10" db="EMBL/GenBank/DDBJ databases">
        <title>Complete sequence of Shewanella pealeana ATCC 700345.</title>
        <authorList>
            <consortium name="US DOE Joint Genome Institute"/>
            <person name="Copeland A."/>
            <person name="Lucas S."/>
            <person name="Lapidus A."/>
            <person name="Barry K."/>
            <person name="Glavina del Rio T."/>
            <person name="Dalin E."/>
            <person name="Tice H."/>
            <person name="Pitluck S."/>
            <person name="Chertkov O."/>
            <person name="Brettin T."/>
            <person name="Bruce D."/>
            <person name="Detter J.C."/>
            <person name="Han C."/>
            <person name="Schmutz J."/>
            <person name="Larimer F."/>
            <person name="Land M."/>
            <person name="Hauser L."/>
            <person name="Kyrpides N."/>
            <person name="Kim E."/>
            <person name="Zhao J.-S.Z."/>
            <person name="Manno D."/>
            <person name="Hawari J."/>
            <person name="Richardson P."/>
        </authorList>
    </citation>
    <scope>NUCLEOTIDE SEQUENCE [LARGE SCALE GENOMIC DNA]</scope>
    <source>
        <strain evidence="3">ATCC 700345 / ANG-SQ1</strain>
    </source>
</reference>